<proteinExistence type="predicted"/>
<gene>
    <name evidence="3 4" type="primary">LOC104726976</name>
</gene>
<dbReference type="RefSeq" id="XP_019088387.1">
    <property type="nucleotide sequence ID" value="XM_019232842.1"/>
</dbReference>
<feature type="transmembrane region" description="Helical" evidence="1">
    <location>
        <begin position="35"/>
        <end position="63"/>
    </location>
</feature>
<keyword evidence="1" id="KW-0472">Membrane</keyword>
<reference evidence="3 4" key="3">
    <citation type="submission" date="2025-05" db="UniProtKB">
        <authorList>
            <consortium name="RefSeq"/>
        </authorList>
    </citation>
    <scope>IDENTIFICATION</scope>
    <source>
        <tissue evidence="3 4">Leaf</tissue>
    </source>
</reference>
<dbReference type="GeneID" id="104726976"/>
<name>A0ABM1QNP9_CAMSA</name>
<reference evidence="2" key="2">
    <citation type="journal article" date="2014" name="Nat. Commun.">
        <title>The emerging biofuel crop Camelina sativa retains a highly undifferentiated hexaploid genome structure.</title>
        <authorList>
            <person name="Kagale S."/>
            <person name="Koh C."/>
            <person name="Nixon J."/>
            <person name="Bollina V."/>
            <person name="Clarke W.E."/>
            <person name="Tuteja R."/>
            <person name="Spillane C."/>
            <person name="Robinson S.J."/>
            <person name="Links M.G."/>
            <person name="Clarke C."/>
            <person name="Higgins E.E."/>
            <person name="Huebert T."/>
            <person name="Sharpe A.G."/>
            <person name="Parkin I.A."/>
        </authorList>
    </citation>
    <scope>NUCLEOTIDE SEQUENCE [LARGE SCALE GENOMIC DNA]</scope>
    <source>
        <strain evidence="2">r\DH55</strain>
    </source>
</reference>
<sequence>MKVICISGLVKLFEGLVRPISLSNRRNRGIIRHGALAVICLSGFALSLSLSLSLSSSLLFFLVSFSIHHHHLAWARVYQWILAMEASSSQPPEASDETGSKFLIDFPSRGFLSSSTVVSSNPGSLRATFVSMTHLPQQSFHLLSG</sequence>
<reference evidence="2" key="1">
    <citation type="journal article" date="1997" name="Nucleic Acids Res.">
        <title>tRNAscan-SE: a program for improved detection of transfer RNA genes in genomic sequence.</title>
        <authorList>
            <person name="Lowe T.M."/>
            <person name="Eddy S.R."/>
        </authorList>
    </citation>
    <scope>NUCLEOTIDE SEQUENCE [LARGE SCALE GENOMIC DNA]</scope>
    <source>
        <strain evidence="2">r\DH55</strain>
    </source>
</reference>
<protein>
    <submittedName>
        <fullName evidence="3 4">Uncharacterized protein LOC104726976</fullName>
    </submittedName>
</protein>
<keyword evidence="2" id="KW-1185">Reference proteome</keyword>
<evidence type="ECO:0000256" key="1">
    <source>
        <dbReference type="SAM" id="Phobius"/>
    </source>
</evidence>
<evidence type="ECO:0000313" key="3">
    <source>
        <dbReference type="RefSeq" id="XP_019088386.1"/>
    </source>
</evidence>
<evidence type="ECO:0000313" key="4">
    <source>
        <dbReference type="RefSeq" id="XP_019088387.1"/>
    </source>
</evidence>
<keyword evidence="1" id="KW-1133">Transmembrane helix</keyword>
<dbReference type="RefSeq" id="XP_019088386.1">
    <property type="nucleotide sequence ID" value="XM_019232841.1"/>
</dbReference>
<keyword evidence="1" id="KW-0812">Transmembrane</keyword>
<organism evidence="2 4">
    <name type="scientific">Camelina sativa</name>
    <name type="common">False flax</name>
    <name type="synonym">Myagrum sativum</name>
    <dbReference type="NCBI Taxonomy" id="90675"/>
    <lineage>
        <taxon>Eukaryota</taxon>
        <taxon>Viridiplantae</taxon>
        <taxon>Streptophyta</taxon>
        <taxon>Embryophyta</taxon>
        <taxon>Tracheophyta</taxon>
        <taxon>Spermatophyta</taxon>
        <taxon>Magnoliopsida</taxon>
        <taxon>eudicotyledons</taxon>
        <taxon>Gunneridae</taxon>
        <taxon>Pentapetalae</taxon>
        <taxon>rosids</taxon>
        <taxon>malvids</taxon>
        <taxon>Brassicales</taxon>
        <taxon>Brassicaceae</taxon>
        <taxon>Camelineae</taxon>
        <taxon>Camelina</taxon>
    </lineage>
</organism>
<dbReference type="Proteomes" id="UP000694864">
    <property type="component" value="Chromosome 11"/>
</dbReference>
<evidence type="ECO:0000313" key="2">
    <source>
        <dbReference type="Proteomes" id="UP000694864"/>
    </source>
</evidence>
<accession>A0ABM1QNP9</accession>